<sequence length="178" mass="20003">MSASAAARPLAFLDVDGVLNHFVSADLAERRGLRRITVVPQSLPVEFTVILDPADRDRVLRLARHFEMAWGTTWEEDAPRLIAPQLGLPTTWPVAHIDRVDAAKVPGILEVAAGRPFVWLDDDVSPADREHLTRVPQPHRVIEVPAPWVDHRDPRRVTGLTDELVQEAIDWARELSTR</sequence>
<dbReference type="EMBL" id="LJBJ02000010">
    <property type="protein sequence ID" value="OAX51901.1"/>
    <property type="molecule type" value="Genomic_DNA"/>
</dbReference>
<accession>A0A199NT71</accession>
<dbReference type="AlphaFoldDB" id="A0A199NT71"/>
<evidence type="ECO:0000313" key="1">
    <source>
        <dbReference type="EMBL" id="OAX51901.1"/>
    </source>
</evidence>
<proteinExistence type="predicted"/>
<dbReference type="RefSeq" id="WP_058730322.1">
    <property type="nucleotide sequence ID" value="NZ_CP113782.1"/>
</dbReference>
<reference evidence="1" key="1">
    <citation type="submission" date="2016-06" db="EMBL/GenBank/DDBJ databases">
        <title>Identification of putative biosynthetic pathways for the production of bioactive secondary metabolites by the marine actinomycete Kocuria kristinae RUTW2-3.</title>
        <authorList>
            <person name="Waterworth S.C."/>
            <person name="Walmsley T.A."/>
            <person name="Matongo T."/>
            <person name="Davies-Coleman M.T."/>
            <person name="Dorrington R.A."/>
        </authorList>
    </citation>
    <scope>NUCLEOTIDE SEQUENCE [LARGE SCALE GENOMIC DNA]</scope>
    <source>
        <strain evidence="1">RUTW2-3</strain>
    </source>
</reference>
<comment type="caution">
    <text evidence="1">The sequence shown here is derived from an EMBL/GenBank/DDBJ whole genome shotgun (WGS) entry which is preliminary data.</text>
</comment>
<keyword evidence="2" id="KW-1185">Reference proteome</keyword>
<gene>
    <name evidence="1" type="ORF">AN277_0206100</name>
</gene>
<organism evidence="1 2">
    <name type="scientific">Rothia kristinae</name>
    <dbReference type="NCBI Taxonomy" id="37923"/>
    <lineage>
        <taxon>Bacteria</taxon>
        <taxon>Bacillati</taxon>
        <taxon>Actinomycetota</taxon>
        <taxon>Actinomycetes</taxon>
        <taxon>Micrococcales</taxon>
        <taxon>Micrococcaceae</taxon>
        <taxon>Rothia</taxon>
    </lineage>
</organism>
<protein>
    <recommendedName>
        <fullName evidence="3">Secreted protein</fullName>
    </recommendedName>
</protein>
<evidence type="ECO:0000313" key="2">
    <source>
        <dbReference type="Proteomes" id="UP000053171"/>
    </source>
</evidence>
<evidence type="ECO:0008006" key="3">
    <source>
        <dbReference type="Google" id="ProtNLM"/>
    </source>
</evidence>
<name>A0A199NT71_9MICC</name>
<dbReference type="Proteomes" id="UP000053171">
    <property type="component" value="Unassembled WGS sequence"/>
</dbReference>